<reference evidence="4 5" key="1">
    <citation type="submission" date="2023-07" db="EMBL/GenBank/DDBJ databases">
        <title>Sorghum-associated microbial communities from plants grown in Nebraska, USA.</title>
        <authorList>
            <person name="Schachtman D."/>
        </authorList>
    </citation>
    <scope>NUCLEOTIDE SEQUENCE [LARGE SCALE GENOMIC DNA]</scope>
    <source>
        <strain evidence="4 5">BE190</strain>
    </source>
</reference>
<evidence type="ECO:0000313" key="5">
    <source>
        <dbReference type="Proteomes" id="UP001253595"/>
    </source>
</evidence>
<dbReference type="EMBL" id="JAVDVX010000002">
    <property type="protein sequence ID" value="MDR7089489.1"/>
    <property type="molecule type" value="Genomic_DNA"/>
</dbReference>
<comment type="caution">
    <text evidence="4">The sequence shown here is derived from an EMBL/GenBank/DDBJ whole genome shotgun (WGS) entry which is preliminary data.</text>
</comment>
<name>A0ABU1UWB8_9GAMM</name>
<keyword evidence="1 2" id="KW-0238">DNA-binding</keyword>
<organism evidence="4 5">
    <name type="scientific">Cellvibrio fibrivorans</name>
    <dbReference type="NCBI Taxonomy" id="126350"/>
    <lineage>
        <taxon>Bacteria</taxon>
        <taxon>Pseudomonadati</taxon>
        <taxon>Pseudomonadota</taxon>
        <taxon>Gammaproteobacteria</taxon>
        <taxon>Cellvibrionales</taxon>
        <taxon>Cellvibrionaceae</taxon>
        <taxon>Cellvibrio</taxon>
    </lineage>
</organism>
<dbReference type="Gene3D" id="1.10.357.10">
    <property type="entry name" value="Tetracycline Repressor, domain 2"/>
    <property type="match status" value="1"/>
</dbReference>
<dbReference type="PANTHER" id="PTHR43479:SF7">
    <property type="entry name" value="TETR-FAMILY TRANSCRIPTIONAL REGULATOR"/>
    <property type="match status" value="1"/>
</dbReference>
<dbReference type="InterPro" id="IPR001647">
    <property type="entry name" value="HTH_TetR"/>
</dbReference>
<proteinExistence type="predicted"/>
<dbReference type="RefSeq" id="WP_310070695.1">
    <property type="nucleotide sequence ID" value="NZ_JAVDVX010000002.1"/>
</dbReference>
<dbReference type="Pfam" id="PF00440">
    <property type="entry name" value="TetR_N"/>
    <property type="match status" value="1"/>
</dbReference>
<dbReference type="SUPFAM" id="SSF46689">
    <property type="entry name" value="Homeodomain-like"/>
    <property type="match status" value="1"/>
</dbReference>
<evidence type="ECO:0000313" key="4">
    <source>
        <dbReference type="EMBL" id="MDR7089489.1"/>
    </source>
</evidence>
<sequence length="183" mass="20580">MTEEFEGDKRAERTGLALRNAFFELVLSQPYSKIKIADIIAKADVGRSTFYEHYKNKDDLLYASLRWPMTVLASAMLPPNKVLDLQGILEHFWQNRSFARPILTGTTRKHVSRCLSQILVEQLHNMSSPSQNRYVPVSAIAQALAATQLSLLSDWLTGVYSTTPDKLVQQLMLTSRAIAVPSV</sequence>
<evidence type="ECO:0000256" key="1">
    <source>
        <dbReference type="ARBA" id="ARBA00023125"/>
    </source>
</evidence>
<dbReference type="Proteomes" id="UP001253595">
    <property type="component" value="Unassembled WGS sequence"/>
</dbReference>
<evidence type="ECO:0000259" key="3">
    <source>
        <dbReference type="PROSITE" id="PS50977"/>
    </source>
</evidence>
<feature type="DNA-binding region" description="H-T-H motif" evidence="2">
    <location>
        <begin position="35"/>
        <end position="54"/>
    </location>
</feature>
<protein>
    <submittedName>
        <fullName evidence="4">AcrR family transcriptional regulator</fullName>
    </submittedName>
</protein>
<accession>A0ABU1UWB8</accession>
<keyword evidence="5" id="KW-1185">Reference proteome</keyword>
<gene>
    <name evidence="4" type="ORF">J2X05_001495</name>
</gene>
<dbReference type="InterPro" id="IPR050624">
    <property type="entry name" value="HTH-type_Tx_Regulator"/>
</dbReference>
<feature type="domain" description="HTH tetR-type" evidence="3">
    <location>
        <begin position="12"/>
        <end position="72"/>
    </location>
</feature>
<dbReference type="PROSITE" id="PS50977">
    <property type="entry name" value="HTH_TETR_2"/>
    <property type="match status" value="1"/>
</dbReference>
<dbReference type="InterPro" id="IPR009057">
    <property type="entry name" value="Homeodomain-like_sf"/>
</dbReference>
<dbReference type="PANTHER" id="PTHR43479">
    <property type="entry name" value="ACREF/ENVCD OPERON REPRESSOR-RELATED"/>
    <property type="match status" value="1"/>
</dbReference>
<evidence type="ECO:0000256" key="2">
    <source>
        <dbReference type="PROSITE-ProRule" id="PRU00335"/>
    </source>
</evidence>